<comment type="caution">
    <text evidence="1">The sequence shown here is derived from an EMBL/GenBank/DDBJ whole genome shotgun (WGS) entry which is preliminary data.</text>
</comment>
<dbReference type="Gene3D" id="3.40.50.1000">
    <property type="entry name" value="HAD superfamily/HAD-like"/>
    <property type="match status" value="1"/>
</dbReference>
<gene>
    <name evidence="1" type="ORF">LX87_00528</name>
</gene>
<dbReference type="Gene3D" id="1.10.150.240">
    <property type="entry name" value="Putative phosphatase, domain 2"/>
    <property type="match status" value="1"/>
</dbReference>
<dbReference type="InterPro" id="IPR023214">
    <property type="entry name" value="HAD_sf"/>
</dbReference>
<keyword evidence="2" id="KW-1185">Reference proteome</keyword>
<evidence type="ECO:0000313" key="1">
    <source>
        <dbReference type="EMBL" id="RAK02408.1"/>
    </source>
</evidence>
<dbReference type="PANTHER" id="PTHR47478:SF1">
    <property type="entry name" value="PYRIMIDINE 5'-NUCLEOTIDASE YJJG"/>
    <property type="match status" value="1"/>
</dbReference>
<dbReference type="SFLD" id="SFLDS00003">
    <property type="entry name" value="Haloacid_Dehalogenase"/>
    <property type="match status" value="1"/>
</dbReference>
<keyword evidence="1" id="KW-0378">Hydrolase</keyword>
<dbReference type="SUPFAM" id="SSF56784">
    <property type="entry name" value="HAD-like"/>
    <property type="match status" value="1"/>
</dbReference>
<dbReference type="NCBIfam" id="TIGR01549">
    <property type="entry name" value="HAD-SF-IA-v1"/>
    <property type="match status" value="1"/>
</dbReference>
<dbReference type="InterPro" id="IPR011951">
    <property type="entry name" value="HAD-SF_hydro_IA_YjjG/PynA"/>
</dbReference>
<protein>
    <submittedName>
        <fullName evidence="1">Putative hydrolase of the HAD superfamily</fullName>
    </submittedName>
</protein>
<dbReference type="NCBIfam" id="TIGR02254">
    <property type="entry name" value="YjjG_YfnB"/>
    <property type="match status" value="1"/>
</dbReference>
<evidence type="ECO:0000313" key="2">
    <source>
        <dbReference type="Proteomes" id="UP000248790"/>
    </source>
</evidence>
<dbReference type="OrthoDB" id="9802350at2"/>
<dbReference type="InterPro" id="IPR052550">
    <property type="entry name" value="Pyrimidine_5'-ntase_YjjG"/>
</dbReference>
<sequence length="230" mass="26604">MYKHLFFDLDHTLWDFERNSTESLCELYETFRLAEVGVASADVFNQHFTVINRQLWSDFDNNRLTHAQIRERRFRLVMEAVGVTDHSICDDMNERYLQLLPRKPHLMESAIEVLEYLKDRYVLHIITNGFDEIQALKMASSGLTDYFQHIITNQKAAAKKPDTRIFQFALETSGASLRESLMIGDNYEADVCGALNAGMDVVYYNTATLPIEGPKPTYEIQHLKELMAIL</sequence>
<dbReference type="InterPro" id="IPR006439">
    <property type="entry name" value="HAD-SF_hydro_IA"/>
</dbReference>
<proteinExistence type="predicted"/>
<dbReference type="GO" id="GO:0008253">
    <property type="term" value="F:5'-nucleotidase activity"/>
    <property type="evidence" value="ECO:0007669"/>
    <property type="project" value="InterPro"/>
</dbReference>
<organism evidence="1 2">
    <name type="scientific">Larkinella arboricola</name>
    <dbReference type="NCBI Taxonomy" id="643671"/>
    <lineage>
        <taxon>Bacteria</taxon>
        <taxon>Pseudomonadati</taxon>
        <taxon>Bacteroidota</taxon>
        <taxon>Cytophagia</taxon>
        <taxon>Cytophagales</taxon>
        <taxon>Spirosomataceae</taxon>
        <taxon>Larkinella</taxon>
    </lineage>
</organism>
<dbReference type="PANTHER" id="PTHR47478">
    <property type="match status" value="1"/>
</dbReference>
<dbReference type="EMBL" id="QLMC01000001">
    <property type="protein sequence ID" value="RAK02408.1"/>
    <property type="molecule type" value="Genomic_DNA"/>
</dbReference>
<dbReference type="InterPro" id="IPR023198">
    <property type="entry name" value="PGP-like_dom2"/>
</dbReference>
<dbReference type="SFLD" id="SFLDG01129">
    <property type="entry name" value="C1.5:_HAD__Beta-PGM__Phosphata"/>
    <property type="match status" value="1"/>
</dbReference>
<reference evidence="1 2" key="1">
    <citation type="submission" date="2018-06" db="EMBL/GenBank/DDBJ databases">
        <title>Genomic Encyclopedia of Archaeal and Bacterial Type Strains, Phase II (KMG-II): from individual species to whole genera.</title>
        <authorList>
            <person name="Goeker M."/>
        </authorList>
    </citation>
    <scope>NUCLEOTIDE SEQUENCE [LARGE SCALE GENOMIC DNA]</scope>
    <source>
        <strain evidence="1 2">DSM 21851</strain>
    </source>
</reference>
<name>A0A327X864_LARAB</name>
<dbReference type="AlphaFoldDB" id="A0A327X864"/>
<dbReference type="Pfam" id="PF00702">
    <property type="entry name" value="Hydrolase"/>
    <property type="match status" value="1"/>
</dbReference>
<dbReference type="InterPro" id="IPR036412">
    <property type="entry name" value="HAD-like_sf"/>
</dbReference>
<dbReference type="Proteomes" id="UP000248790">
    <property type="component" value="Unassembled WGS sequence"/>
</dbReference>
<dbReference type="RefSeq" id="WP_111626613.1">
    <property type="nucleotide sequence ID" value="NZ_QLMC01000001.1"/>
</dbReference>
<accession>A0A327X864</accession>